<dbReference type="PROSITE" id="PS51257">
    <property type="entry name" value="PROKAR_LIPOPROTEIN"/>
    <property type="match status" value="1"/>
</dbReference>
<reference evidence="2" key="1">
    <citation type="submission" date="2016-07" db="EMBL/GenBank/DDBJ databases">
        <title>Phaeobacter portensis sp. nov., a tropodithietic acid producing bacterium isolated from a German harbor.</title>
        <authorList>
            <person name="Freese H.M."/>
            <person name="Bunk B."/>
            <person name="Breider S."/>
            <person name="Brinkhoff T."/>
        </authorList>
    </citation>
    <scope>NUCLEOTIDE SEQUENCE [LARGE SCALE GENOMIC DNA]</scope>
    <source>
        <strain evidence="2">P97</strain>
    </source>
</reference>
<organism evidence="1 2">
    <name type="scientific">Phaeobacter porticola</name>
    <dbReference type="NCBI Taxonomy" id="1844006"/>
    <lineage>
        <taxon>Bacteria</taxon>
        <taxon>Pseudomonadati</taxon>
        <taxon>Pseudomonadota</taxon>
        <taxon>Alphaproteobacteria</taxon>
        <taxon>Rhodobacterales</taxon>
        <taxon>Roseobacteraceae</taxon>
        <taxon>Phaeobacter</taxon>
    </lineage>
</organism>
<dbReference type="EMBL" id="CP016364">
    <property type="protein sequence ID" value="APG48257.1"/>
    <property type="molecule type" value="Genomic_DNA"/>
</dbReference>
<dbReference type="KEGG" id="php:PhaeoP97_02882"/>
<accession>A0A1L3I848</accession>
<proteinExistence type="predicted"/>
<gene>
    <name evidence="1" type="ORF">PhaeoP97_02882</name>
</gene>
<protein>
    <submittedName>
        <fullName evidence="1">Outer membrane protein</fullName>
    </submittedName>
</protein>
<evidence type="ECO:0000313" key="2">
    <source>
        <dbReference type="Proteomes" id="UP000183859"/>
    </source>
</evidence>
<dbReference type="OrthoDB" id="7859745at2"/>
<evidence type="ECO:0000313" key="1">
    <source>
        <dbReference type="EMBL" id="APG48257.1"/>
    </source>
</evidence>
<dbReference type="STRING" id="1844006.PhaeoP97_02882"/>
<dbReference type="RefSeq" id="WP_096740459.1">
    <property type="nucleotide sequence ID" value="NZ_CP016364.1"/>
</dbReference>
<sequence length="98" mass="10222">MTFIKAALCLSIAAGLSACGEKVDKTVDRGFDSKDLSQLKAGIWVDPTGCDHWIIDDGVEGYLSQRLAPDGRPVCSGVAPPNTAVGPFKSGSSVEDPI</sequence>
<keyword evidence="2" id="KW-1185">Reference proteome</keyword>
<dbReference type="Proteomes" id="UP000183859">
    <property type="component" value="Chromosome"/>
</dbReference>
<dbReference type="AlphaFoldDB" id="A0A1L3I848"/>
<name>A0A1L3I848_9RHOB</name>